<gene>
    <name evidence="2" type="ORF">GCM10009741_75610</name>
</gene>
<dbReference type="Gene3D" id="3.90.980.10">
    <property type="entry name" value="DNA primase, catalytic core, N-terminal domain"/>
    <property type="match status" value="1"/>
</dbReference>
<keyword evidence="3" id="KW-1185">Reference proteome</keyword>
<comment type="caution">
    <text evidence="2">The sequence shown here is derived from an EMBL/GenBank/DDBJ whole genome shotgun (WGS) entry which is preliminary data.</text>
</comment>
<evidence type="ECO:0000313" key="2">
    <source>
        <dbReference type="EMBL" id="GAA1559450.1"/>
    </source>
</evidence>
<dbReference type="InterPro" id="IPR034154">
    <property type="entry name" value="TOPRIM_DnaG/twinkle"/>
</dbReference>
<protein>
    <recommendedName>
        <fullName evidence="1">DNA primase DNAG catalytic core N-terminal domain-containing protein</fullName>
    </recommendedName>
</protein>
<dbReference type="Proteomes" id="UP001500363">
    <property type="component" value="Unassembled WGS sequence"/>
</dbReference>
<organism evidence="2 3">
    <name type="scientific">Kribbella lupini</name>
    <dbReference type="NCBI Taxonomy" id="291602"/>
    <lineage>
        <taxon>Bacteria</taxon>
        <taxon>Bacillati</taxon>
        <taxon>Actinomycetota</taxon>
        <taxon>Actinomycetes</taxon>
        <taxon>Propionibacteriales</taxon>
        <taxon>Kribbellaceae</taxon>
        <taxon>Kribbella</taxon>
    </lineage>
</organism>
<proteinExistence type="predicted"/>
<name>A0ABN2CIW5_9ACTN</name>
<dbReference type="Pfam" id="PF08275">
    <property type="entry name" value="DNAG_N"/>
    <property type="match status" value="1"/>
</dbReference>
<evidence type="ECO:0000313" key="3">
    <source>
        <dbReference type="Proteomes" id="UP001500363"/>
    </source>
</evidence>
<dbReference type="InterPro" id="IPR050219">
    <property type="entry name" value="DnaG_primase"/>
</dbReference>
<dbReference type="SUPFAM" id="SSF56731">
    <property type="entry name" value="DNA primase core"/>
    <property type="match status" value="1"/>
</dbReference>
<dbReference type="InterPro" id="IPR013264">
    <property type="entry name" value="DNAG_N"/>
</dbReference>
<sequence>MSDRWSSIPDQLQMLDLYRFARMFYRDQLMVRPYEWAARHLRRHGLGHALEVDAGWKIGYAPDEPAYLVDRLRWLEFDDEVILTSGLAVVADNGCLVDRYRDCLTFVARDSALAEVGFVGQGRHDVGYLDIPESAIYRKSETLIGVAEQQWELSNGAVPVIVDGPMAALAVRAAGGEAAEWVGIAVRGGTMTRLQASFLDHYAASESVIVALGGDSVRRRASVELLPESRPSRWRRP</sequence>
<dbReference type="PANTHER" id="PTHR30313:SF2">
    <property type="entry name" value="DNA PRIMASE"/>
    <property type="match status" value="1"/>
</dbReference>
<dbReference type="InterPro" id="IPR037068">
    <property type="entry name" value="DNA_primase_core_N_sf"/>
</dbReference>
<accession>A0ABN2CIW5</accession>
<feature type="domain" description="DNA primase DNAG catalytic core N-terminal" evidence="1">
    <location>
        <begin position="24"/>
        <end position="148"/>
    </location>
</feature>
<reference evidence="2 3" key="1">
    <citation type="journal article" date="2019" name="Int. J. Syst. Evol. Microbiol.">
        <title>The Global Catalogue of Microorganisms (GCM) 10K type strain sequencing project: providing services to taxonomists for standard genome sequencing and annotation.</title>
        <authorList>
            <consortium name="The Broad Institute Genomics Platform"/>
            <consortium name="The Broad Institute Genome Sequencing Center for Infectious Disease"/>
            <person name="Wu L."/>
            <person name="Ma J."/>
        </authorList>
    </citation>
    <scope>NUCLEOTIDE SEQUENCE [LARGE SCALE GENOMIC DNA]</scope>
    <source>
        <strain evidence="2 3">JCM 14303</strain>
    </source>
</reference>
<dbReference type="PANTHER" id="PTHR30313">
    <property type="entry name" value="DNA PRIMASE"/>
    <property type="match status" value="1"/>
</dbReference>
<dbReference type="CDD" id="cd01029">
    <property type="entry name" value="TOPRIM_primases"/>
    <property type="match status" value="1"/>
</dbReference>
<evidence type="ECO:0000259" key="1">
    <source>
        <dbReference type="Pfam" id="PF08275"/>
    </source>
</evidence>
<dbReference type="EMBL" id="BAAANC010000005">
    <property type="protein sequence ID" value="GAA1559450.1"/>
    <property type="molecule type" value="Genomic_DNA"/>
</dbReference>